<dbReference type="PROSITE" id="PS51184">
    <property type="entry name" value="JMJC"/>
    <property type="match status" value="1"/>
</dbReference>
<feature type="compositionally biased region" description="Basic and acidic residues" evidence="14">
    <location>
        <begin position="1135"/>
        <end position="1145"/>
    </location>
</feature>
<protein>
    <recommendedName>
        <fullName evidence="4">[histone H3]-trimethyl-L-lysine(4) demethylase</fullName>
        <ecNumber evidence="4">1.14.11.67</ecNumber>
    </recommendedName>
</protein>
<comment type="similarity">
    <text evidence="3">Belongs to the JARID1 histone demethylase family.</text>
</comment>
<feature type="compositionally biased region" description="Polar residues" evidence="14">
    <location>
        <begin position="1930"/>
        <end position="1968"/>
    </location>
</feature>
<dbReference type="GO" id="GO:0008270">
    <property type="term" value="F:zinc ion binding"/>
    <property type="evidence" value="ECO:0007669"/>
    <property type="project" value="UniProtKB-KW"/>
</dbReference>
<feature type="compositionally biased region" description="Polar residues" evidence="14">
    <location>
        <begin position="9"/>
        <end position="21"/>
    </location>
</feature>
<feature type="compositionally biased region" description="Polar residues" evidence="14">
    <location>
        <begin position="1381"/>
        <end position="1392"/>
    </location>
</feature>
<dbReference type="InterPro" id="IPR003349">
    <property type="entry name" value="JmjN"/>
</dbReference>
<dbReference type="InterPro" id="IPR013083">
    <property type="entry name" value="Znf_RING/FYVE/PHD"/>
</dbReference>
<dbReference type="SMART" id="SM00249">
    <property type="entry name" value="PHD"/>
    <property type="match status" value="3"/>
</dbReference>
<dbReference type="Pfam" id="PF02373">
    <property type="entry name" value="JmjC"/>
    <property type="match status" value="1"/>
</dbReference>
<dbReference type="Pfam" id="PF08429">
    <property type="entry name" value="PLU-1"/>
    <property type="match status" value="1"/>
</dbReference>
<feature type="compositionally biased region" description="Basic and acidic residues" evidence="14">
    <location>
        <begin position="1603"/>
        <end position="1614"/>
    </location>
</feature>
<keyword evidence="5" id="KW-0479">Metal-binding</keyword>
<proteinExistence type="inferred from homology"/>
<evidence type="ECO:0000256" key="10">
    <source>
        <dbReference type="ARBA" id="ARBA00023004"/>
    </source>
</evidence>
<evidence type="ECO:0000259" key="17">
    <source>
        <dbReference type="PROSITE" id="PS51183"/>
    </source>
</evidence>
<feature type="compositionally biased region" description="Basic and acidic residues" evidence="14">
    <location>
        <begin position="1311"/>
        <end position="1341"/>
    </location>
</feature>
<dbReference type="SMART" id="SM00558">
    <property type="entry name" value="JmjC"/>
    <property type="match status" value="1"/>
</dbReference>
<feature type="compositionally biased region" description="Low complexity" evidence="14">
    <location>
        <begin position="1969"/>
        <end position="1980"/>
    </location>
</feature>
<evidence type="ECO:0000256" key="1">
    <source>
        <dbReference type="ARBA" id="ARBA00001954"/>
    </source>
</evidence>
<dbReference type="InterPro" id="IPR019786">
    <property type="entry name" value="Zinc_finger_PHD-type_CS"/>
</dbReference>
<dbReference type="PANTHER" id="PTHR10694:SF33">
    <property type="entry name" value="LYSINE-SPECIFIC DEMETHYLASE 5"/>
    <property type="match status" value="1"/>
</dbReference>
<dbReference type="InterPro" id="IPR004198">
    <property type="entry name" value="Znf_C5HC2"/>
</dbReference>
<dbReference type="Pfam" id="PF21323">
    <property type="entry name" value="KDM5_C-hel"/>
    <property type="match status" value="1"/>
</dbReference>
<evidence type="ECO:0000256" key="3">
    <source>
        <dbReference type="ARBA" id="ARBA00006801"/>
    </source>
</evidence>
<feature type="compositionally biased region" description="Polar residues" evidence="14">
    <location>
        <begin position="1414"/>
        <end position="1423"/>
    </location>
</feature>
<dbReference type="SMART" id="SM01014">
    <property type="entry name" value="ARID"/>
    <property type="match status" value="1"/>
</dbReference>
<dbReference type="Gene3D" id="1.10.150.60">
    <property type="entry name" value="ARID DNA-binding domain"/>
    <property type="match status" value="1"/>
</dbReference>
<dbReference type="PANTHER" id="PTHR10694">
    <property type="entry name" value="LYSINE-SPECIFIC DEMETHYLASE"/>
    <property type="match status" value="1"/>
</dbReference>
<gene>
    <name evidence="19" type="ORF">MPSI1_001100</name>
</gene>
<evidence type="ECO:0000259" key="15">
    <source>
        <dbReference type="PROSITE" id="PS50016"/>
    </source>
</evidence>
<dbReference type="SMART" id="SM00501">
    <property type="entry name" value="BRIGHT"/>
    <property type="match status" value="1"/>
</dbReference>
<dbReference type="GO" id="GO:0000785">
    <property type="term" value="C:chromatin"/>
    <property type="evidence" value="ECO:0007669"/>
    <property type="project" value="TreeGrafter"/>
</dbReference>
<feature type="compositionally biased region" description="Low complexity" evidence="14">
    <location>
        <begin position="1146"/>
        <end position="1159"/>
    </location>
</feature>
<dbReference type="InterPro" id="IPR011011">
    <property type="entry name" value="Znf_FYVE_PHD"/>
</dbReference>
<reference evidence="19" key="1">
    <citation type="submission" date="2023-02" db="EMBL/GenBank/DDBJ databases">
        <title>Mating type loci evolution in Malassezia.</title>
        <authorList>
            <person name="Coelho M.A."/>
        </authorList>
    </citation>
    <scope>NUCLEOTIDE SEQUENCE</scope>
    <source>
        <strain evidence="19">CBS 14136</strain>
    </source>
</reference>
<dbReference type="SMART" id="SM00545">
    <property type="entry name" value="JmjN"/>
    <property type="match status" value="1"/>
</dbReference>
<keyword evidence="11" id="KW-0539">Nucleus</keyword>
<dbReference type="EMBL" id="CP118375">
    <property type="protein sequence ID" value="WFD42455.1"/>
    <property type="molecule type" value="Genomic_DNA"/>
</dbReference>
<dbReference type="CDD" id="cd15489">
    <property type="entry name" value="PHD_SF"/>
    <property type="match status" value="2"/>
</dbReference>
<dbReference type="Pfam" id="PF00628">
    <property type="entry name" value="PHD"/>
    <property type="match status" value="1"/>
</dbReference>
<evidence type="ECO:0000313" key="19">
    <source>
        <dbReference type="EMBL" id="WFD42455.1"/>
    </source>
</evidence>
<dbReference type="Pfam" id="PF02928">
    <property type="entry name" value="zf-C5HC2"/>
    <property type="match status" value="1"/>
</dbReference>
<feature type="region of interest" description="Disordered" evidence="14">
    <location>
        <begin position="1114"/>
        <end position="1249"/>
    </location>
</feature>
<evidence type="ECO:0000256" key="11">
    <source>
        <dbReference type="ARBA" id="ARBA00023242"/>
    </source>
</evidence>
<dbReference type="Pfam" id="PF02375">
    <property type="entry name" value="JmjN"/>
    <property type="match status" value="1"/>
</dbReference>
<evidence type="ECO:0000256" key="8">
    <source>
        <dbReference type="ARBA" id="ARBA00022833"/>
    </source>
</evidence>
<sequence length="2071" mass="231700">MARALDGPNSESAGSSASAQRHTTRKVLKLPPLPRLVYDHMESAHELNDATPIATSVTTPRHVKRSTPRVFELEEAPTFYPTWEQFQDPMAYIEWIASPKGGNGVDYGIVKVVPPEGWRMDFVLNEQTFRFRTRVQRLNELSAEGRVTQNFREQLEQFHAQQGQGRLDIPQFNSRPLDLYALRLAAKSQLDGDWTAIALTLGIDDSDAPLKLRHVYDQYIAPFEQYRTETKQQRAASTSNITTDNALKPETTNWVCDVCHAGDTHATVKCVDCDKTYHRKCAFLPEIPRGDWVCASCLVGTGGDFGFEDGETHSLHSFWQRCSEFQRLWAKRAALRERNDPHKAQQWSRLPTRSNKDATLVEDEDLIEAEFWRLVQSQEELVDVEYGADVHSSIHGNASPSVECQPRNPYARSGWNMNNLPILPASLLRYIKSEISGMTVPWIYIGMMFSAFCWHNEDHYTYSVNYQHWGATKTWYGVPGADAAKFEAAMQHIAPELFESCPDLLLQLVTMMSPALCKREGVRTYACNQRPNEFVITFPKAYHSGFNQGFNLNEAVNFALPDWVMDGLACAQRYQSFARQPVFSHDELLITIALHNQQLSTAVWLQDAYREMAKREIEARNAVRAMGIAEECAEYDRREQEYQCQHCKTLCYLSQVVSRETDAIACPMHVREVHKDSDEEHWVLRLRYQDVYLETQAAKLTERAAIPYAWQERIRKFLSQHPRPPLRTLQSLVQEGEKIAFPLPELSQLQPFVRRAMEWVQRVELFLTRRQKRSENAPKPRGRGRGRRDMSSKIDSTHQIDSPKPSDHIKQDRSPEALLELCAQVPHLPFETPEFTSLQAVVEQMDAFRNNSAHFLKSNPEDLDAHHRVDDAERVLGQGSLLQVEIPEVVALRRWIVHAKWYSEVHEVGNKFLSLEDVDELLAEAQQAGIQPDHPQIQALTLRRQRGEAWGVRARELLDEAPVIERSALDELLDVPHDVATWTELRTRVVSMQVKAVQWHELSASIYNHTHPSPNTSATTTREPAYLSEARQLLDEAKAARVPLPFADEITEGINLHDRWNVELAQILRKNNPKNKSGDVVEIARNFCEHTARAASATALREWEEYTSWKKEVEHAEKAEHQEKVEQAEIAGQSDEVKQTEKAEKSTSPSSIATSVSASQTPQNLLSQSTSSTHAPATSETQLIPPAQTNSRLEGAESVSGTDTIPKREQPLNDVASLDQSRERIDAKSTQTDSFPSQNVGANTVQPESKEVELMAIDSSLPSRANLAQPSDSTPSATKSPPSKSMTDIQIQPAFQPDHSPTRPDGVNSETRQDTRVAETHSTHARTKEGTLGTHEDDSERPLLSNATESHILPHIAAENVSQNATEPSSAGKDASRDQNTEQAQTEKPLSQHSEHNDAEQQSTKSIKIGPTSRAAQKPSNDKTPIPNPPAACICFETLAERTPSVTCTTCQTLYHLKCLDLRAKSLGKGWQCPFCDKAKLSSLLQQRHAVSQLPLVALLQNAAFQRDRFRFLPSNYTLLQAAVRATVEFGVAVTMRFRSGILPGELQQAPRTTNVRPTPLLKEITRRGVACPVDVLLIADATPMHNVPSVLDAMLPAFDIRPENRPAERKMKSNAESSSKPSRRTKRARLTFREENSSKSQEDDRVHCFCSEPDAGTMVQCDKCALWFHNTCVCVEDVAALQDKWFCPICCLRMRRRYPHAEVRIVDQTPSAPTPPLPPNLFVDLQATLKSETAPVHKVQHWTNERRVVLHLIDFEPAVIVPTGSSAQPSEATADAKSKPPHSKPLPAARAPPVDLNAPPAKRAKLSSHEDSHFVGRLNLLRRGVSEAMMQRYAMGWNGEAIVCQLSADRQVVLGPSIRLAPDDLDGTRLLRMALEAAWRPAYFNSTQADTGRNLPAPIHSMERNPDRISYPSSLHLTPPSSRVPERPWSNSSSTTSLGTVSPRPNSVGQSSMPALSNLPHGTSTVISSSPRPTPGSTPLHHPRDPLRTLEELRRPPVGAGSEARRPVFDTISPSHPTPIGSDSRSEPGATGSGASPQRLIAGSTTGNDVQHTQQTKPMAINTEPKRDVS</sequence>
<dbReference type="Proteomes" id="UP001214628">
    <property type="component" value="Chromosome 1"/>
</dbReference>
<dbReference type="SUPFAM" id="SSF57903">
    <property type="entry name" value="FYVE/PHD zinc finger"/>
    <property type="match status" value="3"/>
</dbReference>
<feature type="region of interest" description="Disordered" evidence="14">
    <location>
        <begin position="1262"/>
        <end position="1341"/>
    </location>
</feature>
<feature type="compositionally biased region" description="Polar residues" evidence="14">
    <location>
        <begin position="2044"/>
        <end position="2058"/>
    </location>
</feature>
<dbReference type="SUPFAM" id="SSF46774">
    <property type="entry name" value="ARID-like"/>
    <property type="match status" value="1"/>
</dbReference>
<dbReference type="InterPro" id="IPR001965">
    <property type="entry name" value="Znf_PHD"/>
</dbReference>
<dbReference type="InterPro" id="IPR013637">
    <property type="entry name" value="Lys_sp_deMease-like_dom"/>
</dbReference>
<keyword evidence="6" id="KW-0677">Repeat</keyword>
<feature type="domain" description="JmjC" evidence="18">
    <location>
        <begin position="409"/>
        <end position="575"/>
    </location>
</feature>
<dbReference type="GO" id="GO:0006355">
    <property type="term" value="P:regulation of DNA-templated transcription"/>
    <property type="evidence" value="ECO:0007669"/>
    <property type="project" value="TreeGrafter"/>
</dbReference>
<keyword evidence="7 13" id="KW-0863">Zinc-finger</keyword>
<dbReference type="InterPro" id="IPR003347">
    <property type="entry name" value="JmjC_dom"/>
</dbReference>
<dbReference type="GO" id="GO:0034647">
    <property type="term" value="F:histone H3K4me/H3K4me2/H3K4me3 demethylase activity"/>
    <property type="evidence" value="ECO:0007669"/>
    <property type="project" value="UniProtKB-EC"/>
</dbReference>
<evidence type="ECO:0000313" key="20">
    <source>
        <dbReference type="Proteomes" id="UP001214628"/>
    </source>
</evidence>
<feature type="compositionally biased region" description="Low complexity" evidence="14">
    <location>
        <begin position="1270"/>
        <end position="1285"/>
    </location>
</feature>
<evidence type="ECO:0000256" key="7">
    <source>
        <dbReference type="ARBA" id="ARBA00022771"/>
    </source>
</evidence>
<dbReference type="SUPFAM" id="SSF51197">
    <property type="entry name" value="Clavaminate synthase-like"/>
    <property type="match status" value="1"/>
</dbReference>
<evidence type="ECO:0000256" key="14">
    <source>
        <dbReference type="SAM" id="MobiDB-lite"/>
    </source>
</evidence>
<evidence type="ECO:0000256" key="9">
    <source>
        <dbReference type="ARBA" id="ARBA00023002"/>
    </source>
</evidence>
<dbReference type="PROSITE" id="PS01359">
    <property type="entry name" value="ZF_PHD_1"/>
    <property type="match status" value="2"/>
</dbReference>
<evidence type="ECO:0000256" key="12">
    <source>
        <dbReference type="ARBA" id="ARBA00048734"/>
    </source>
</evidence>
<feature type="compositionally biased region" description="Basic and acidic residues" evidence="14">
    <location>
        <begin position="1114"/>
        <end position="1127"/>
    </location>
</feature>
<evidence type="ECO:0000256" key="4">
    <source>
        <dbReference type="ARBA" id="ARBA00012902"/>
    </source>
</evidence>
<name>A0AAF0F7V5_9BASI</name>
<accession>A0AAF0F7V5</accession>
<feature type="region of interest" description="Disordered" evidence="14">
    <location>
        <begin position="1765"/>
        <end position="1810"/>
    </location>
</feature>
<dbReference type="PROSITE" id="PS51011">
    <property type="entry name" value="ARID"/>
    <property type="match status" value="1"/>
</dbReference>
<dbReference type="PROSITE" id="PS51183">
    <property type="entry name" value="JMJN"/>
    <property type="match status" value="1"/>
</dbReference>
<feature type="region of interest" description="Disordered" evidence="14">
    <location>
        <begin position="771"/>
        <end position="811"/>
    </location>
</feature>
<dbReference type="InterPro" id="IPR036431">
    <property type="entry name" value="ARID_dom_sf"/>
</dbReference>
<dbReference type="InterPro" id="IPR048615">
    <property type="entry name" value="KDM5_C-hel"/>
</dbReference>
<feature type="compositionally biased region" description="Basic and acidic residues" evidence="14">
    <location>
        <begin position="787"/>
        <end position="798"/>
    </location>
</feature>
<dbReference type="Pfam" id="PF01388">
    <property type="entry name" value="ARID"/>
    <property type="match status" value="1"/>
</dbReference>
<comment type="cofactor">
    <cofactor evidence="1">
        <name>Fe(2+)</name>
        <dbReference type="ChEBI" id="CHEBI:29033"/>
    </cofactor>
</comment>
<organism evidence="19 20">
    <name type="scientific">Malassezia psittaci</name>
    <dbReference type="NCBI Taxonomy" id="1821823"/>
    <lineage>
        <taxon>Eukaryota</taxon>
        <taxon>Fungi</taxon>
        <taxon>Dikarya</taxon>
        <taxon>Basidiomycota</taxon>
        <taxon>Ustilaginomycotina</taxon>
        <taxon>Malasseziomycetes</taxon>
        <taxon>Malasseziales</taxon>
        <taxon>Malasseziaceae</taxon>
        <taxon>Malassezia</taxon>
    </lineage>
</organism>
<feature type="compositionally biased region" description="Polar residues" evidence="14">
    <location>
        <begin position="1360"/>
        <end position="1369"/>
    </location>
</feature>
<dbReference type="InterPro" id="IPR001606">
    <property type="entry name" value="ARID_dom"/>
</dbReference>
<dbReference type="GO" id="GO:0005634">
    <property type="term" value="C:nucleus"/>
    <property type="evidence" value="ECO:0007669"/>
    <property type="project" value="UniProtKB-SubCell"/>
</dbReference>
<dbReference type="Gene3D" id="2.60.120.650">
    <property type="entry name" value="Cupin"/>
    <property type="match status" value="1"/>
</dbReference>
<dbReference type="EC" id="1.14.11.67" evidence="4"/>
<feature type="compositionally biased region" description="Polar residues" evidence="14">
    <location>
        <begin position="1912"/>
        <end position="1922"/>
    </location>
</feature>
<feature type="compositionally biased region" description="Polar residues" evidence="14">
    <location>
        <begin position="1228"/>
        <end position="1247"/>
    </location>
</feature>
<feature type="compositionally biased region" description="Basic and acidic residues" evidence="14">
    <location>
        <begin position="1983"/>
        <end position="1996"/>
    </location>
</feature>
<evidence type="ECO:0000259" key="18">
    <source>
        <dbReference type="PROSITE" id="PS51184"/>
    </source>
</evidence>
<feature type="region of interest" description="Disordered" evidence="14">
    <location>
        <begin position="1360"/>
        <end position="1427"/>
    </location>
</feature>
<feature type="region of interest" description="Disordered" evidence="14">
    <location>
        <begin position="1888"/>
        <end position="2071"/>
    </location>
</feature>
<feature type="region of interest" description="Disordered" evidence="14">
    <location>
        <begin position="1"/>
        <end position="25"/>
    </location>
</feature>
<dbReference type="Gene3D" id="3.30.40.10">
    <property type="entry name" value="Zinc/RING finger domain, C3HC4 (zinc finger)"/>
    <property type="match status" value="3"/>
</dbReference>
<dbReference type="PROSITE" id="PS50016">
    <property type="entry name" value="ZF_PHD_2"/>
    <property type="match status" value="2"/>
</dbReference>
<feature type="domain" description="PHD-type" evidence="15">
    <location>
        <begin position="253"/>
        <end position="300"/>
    </location>
</feature>
<evidence type="ECO:0000256" key="5">
    <source>
        <dbReference type="ARBA" id="ARBA00022723"/>
    </source>
</evidence>
<feature type="domain" description="PHD-type" evidence="15">
    <location>
        <begin position="1646"/>
        <end position="1694"/>
    </location>
</feature>
<feature type="domain" description="JmjN" evidence="17">
    <location>
        <begin position="76"/>
        <end position="121"/>
    </location>
</feature>
<feature type="region of interest" description="Disordered" evidence="14">
    <location>
        <begin position="1603"/>
        <end position="1639"/>
    </location>
</feature>
<evidence type="ECO:0000256" key="2">
    <source>
        <dbReference type="ARBA" id="ARBA00004123"/>
    </source>
</evidence>
<dbReference type="GO" id="GO:0003677">
    <property type="term" value="F:DNA binding"/>
    <property type="evidence" value="ECO:0007669"/>
    <property type="project" value="InterPro"/>
</dbReference>
<keyword evidence="9" id="KW-0560">Oxidoreductase</keyword>
<feature type="compositionally biased region" description="Polar residues" evidence="14">
    <location>
        <begin position="1160"/>
        <end position="1192"/>
    </location>
</feature>
<comment type="catalytic activity">
    <reaction evidence="12">
        <text>N(6),N(6),N(6)-trimethyl-L-lysyl(4)-[histone H3] + 3 2-oxoglutarate + 3 O2 = L-lysyl(4)-[histone H3] + 3 formaldehyde + 3 succinate + 3 CO2</text>
        <dbReference type="Rhea" id="RHEA:60208"/>
        <dbReference type="Rhea" id="RHEA-COMP:15537"/>
        <dbReference type="Rhea" id="RHEA-COMP:15547"/>
        <dbReference type="ChEBI" id="CHEBI:15379"/>
        <dbReference type="ChEBI" id="CHEBI:16526"/>
        <dbReference type="ChEBI" id="CHEBI:16810"/>
        <dbReference type="ChEBI" id="CHEBI:16842"/>
        <dbReference type="ChEBI" id="CHEBI:29969"/>
        <dbReference type="ChEBI" id="CHEBI:30031"/>
        <dbReference type="ChEBI" id="CHEBI:61961"/>
        <dbReference type="EC" id="1.14.11.67"/>
    </reaction>
</comment>
<evidence type="ECO:0000259" key="16">
    <source>
        <dbReference type="PROSITE" id="PS51011"/>
    </source>
</evidence>
<dbReference type="InterPro" id="IPR019787">
    <property type="entry name" value="Znf_PHD-finger"/>
</dbReference>
<keyword evidence="8" id="KW-0862">Zinc</keyword>
<comment type="subcellular location">
    <subcellularLocation>
        <location evidence="2">Nucleus</location>
    </subcellularLocation>
</comment>
<evidence type="ECO:0000256" key="6">
    <source>
        <dbReference type="ARBA" id="ARBA00022737"/>
    </source>
</evidence>
<feature type="compositionally biased region" description="Basic residues" evidence="14">
    <location>
        <begin position="1622"/>
        <end position="1631"/>
    </location>
</feature>
<keyword evidence="20" id="KW-1185">Reference proteome</keyword>
<keyword evidence="10" id="KW-0408">Iron</keyword>
<dbReference type="CDD" id="cd16100">
    <property type="entry name" value="ARID"/>
    <property type="match status" value="1"/>
</dbReference>
<evidence type="ECO:0000256" key="13">
    <source>
        <dbReference type="PROSITE-ProRule" id="PRU00146"/>
    </source>
</evidence>
<feature type="domain" description="ARID" evidence="16">
    <location>
        <begin position="145"/>
        <end position="228"/>
    </location>
</feature>